<evidence type="ECO:0000256" key="2">
    <source>
        <dbReference type="SAM" id="SignalP"/>
    </source>
</evidence>
<gene>
    <name evidence="3" type="ORF">ISP15_09835</name>
</gene>
<feature type="signal peptide" evidence="2">
    <location>
        <begin position="1"/>
        <end position="28"/>
    </location>
</feature>
<proteinExistence type="predicted"/>
<evidence type="ECO:0000313" key="4">
    <source>
        <dbReference type="Proteomes" id="UP001620461"/>
    </source>
</evidence>
<dbReference type="SUPFAM" id="SSF50494">
    <property type="entry name" value="Trypsin-like serine proteases"/>
    <property type="match status" value="1"/>
</dbReference>
<protein>
    <submittedName>
        <fullName evidence="3">Trypsin-like peptidase domain-containing protein</fullName>
    </submittedName>
</protein>
<dbReference type="EMBL" id="JADIKJ010000010">
    <property type="protein sequence ID" value="MFK2900636.1"/>
    <property type="molecule type" value="Genomic_DNA"/>
</dbReference>
<evidence type="ECO:0000256" key="1">
    <source>
        <dbReference type="ARBA" id="ARBA00022729"/>
    </source>
</evidence>
<dbReference type="Proteomes" id="UP001620461">
    <property type="component" value="Unassembled WGS sequence"/>
</dbReference>
<accession>A0ABW8JK86</accession>
<keyword evidence="1 2" id="KW-0732">Signal</keyword>
<comment type="caution">
    <text evidence="3">The sequence shown here is derived from an EMBL/GenBank/DDBJ whole genome shotgun (WGS) entry which is preliminary data.</text>
</comment>
<reference evidence="3 4" key="1">
    <citation type="submission" date="2020-10" db="EMBL/GenBank/DDBJ databases">
        <title>Phylogeny of dyella-like bacteria.</title>
        <authorList>
            <person name="Fu J."/>
        </authorList>
    </citation>
    <scope>NUCLEOTIDE SEQUENCE [LARGE SCALE GENOMIC DNA]</scope>
    <source>
        <strain evidence="3 4">JP1</strain>
    </source>
</reference>
<dbReference type="InterPro" id="IPR009003">
    <property type="entry name" value="Peptidase_S1_PA"/>
</dbReference>
<dbReference type="Gene3D" id="2.40.10.10">
    <property type="entry name" value="Trypsin-like serine proteases"/>
    <property type="match status" value="1"/>
</dbReference>
<name>A0ABW8JK86_9GAMM</name>
<keyword evidence="4" id="KW-1185">Reference proteome</keyword>
<feature type="chain" id="PRO_5046599152" evidence="2">
    <location>
        <begin position="29"/>
        <end position="375"/>
    </location>
</feature>
<evidence type="ECO:0000313" key="3">
    <source>
        <dbReference type="EMBL" id="MFK2900636.1"/>
    </source>
</evidence>
<dbReference type="PROSITE" id="PS00134">
    <property type="entry name" value="TRYPSIN_HIS"/>
    <property type="match status" value="1"/>
</dbReference>
<dbReference type="Pfam" id="PF13365">
    <property type="entry name" value="Trypsin_2"/>
    <property type="match status" value="1"/>
</dbReference>
<dbReference type="InterPro" id="IPR050966">
    <property type="entry name" value="Glutamyl_endopeptidase"/>
</dbReference>
<organism evidence="3 4">
    <name type="scientific">Dyella jejuensis</name>
    <dbReference type="NCBI Taxonomy" id="1432009"/>
    <lineage>
        <taxon>Bacteria</taxon>
        <taxon>Pseudomonadati</taxon>
        <taxon>Pseudomonadota</taxon>
        <taxon>Gammaproteobacteria</taxon>
        <taxon>Lysobacterales</taxon>
        <taxon>Rhodanobacteraceae</taxon>
        <taxon>Dyella</taxon>
    </lineage>
</organism>
<dbReference type="InterPro" id="IPR043504">
    <property type="entry name" value="Peptidase_S1_PA_chymotrypsin"/>
</dbReference>
<dbReference type="PANTHER" id="PTHR15462">
    <property type="entry name" value="SERINE PROTEASE"/>
    <property type="match status" value="1"/>
</dbReference>
<dbReference type="RefSeq" id="WP_404547118.1">
    <property type="nucleotide sequence ID" value="NZ_JADIKJ010000010.1"/>
</dbReference>
<sequence>MTRIMSRTFLITLMSGALFGGYPHQVIAADGNNEKPTTAGVQESWGEVSATQDDPAAVSAFWSYSKMKAAEELEPSDVPPSLPGQPDHRYCPGIGECPDGDTAPSDFFGYLPAATPYEANLLTRVNGILFFVADQFFPTLPDVPRHCSASVIQSQGRSLVLTAAHCIKGGNEWSTNLLFVPAYNGSLPEAARAPYGKWVVKRAYLPDFFLQTSNDIAVLSVYPQQGPDGEPVYLQDAVHGGLVPRPNDVEDTFPLVHIYGYPGNNWNGKDEPLADRTGKLSFCLSTSKSNDSFLLNTPNCGMQVGNSGGPSIIVHENSSIEPPEVVATVYNSQANARLLKANFCPIYRAADQDAAVIDPDAVCLPQTGTSGSSHR</sequence>
<dbReference type="InterPro" id="IPR018114">
    <property type="entry name" value="TRYPSIN_HIS"/>
</dbReference>